<evidence type="ECO:0000259" key="3">
    <source>
        <dbReference type="SMART" id="SM00829"/>
    </source>
</evidence>
<dbReference type="STRING" id="476157.GCA_001663155_00170"/>
<name>A0A562UTK3_9SPHN</name>
<dbReference type="InterPro" id="IPR036291">
    <property type="entry name" value="NAD(P)-bd_dom_sf"/>
</dbReference>
<dbReference type="GO" id="GO:0005829">
    <property type="term" value="C:cytosol"/>
    <property type="evidence" value="ECO:0007669"/>
    <property type="project" value="TreeGrafter"/>
</dbReference>
<dbReference type="Pfam" id="PF00107">
    <property type="entry name" value="ADH_zinc_N"/>
    <property type="match status" value="1"/>
</dbReference>
<dbReference type="AlphaFoldDB" id="A0A562UTK3"/>
<dbReference type="SMART" id="SM00829">
    <property type="entry name" value="PKS_ER"/>
    <property type="match status" value="1"/>
</dbReference>
<dbReference type="GO" id="GO:0035925">
    <property type="term" value="F:mRNA 3'-UTR AU-rich region binding"/>
    <property type="evidence" value="ECO:0007669"/>
    <property type="project" value="TreeGrafter"/>
</dbReference>
<dbReference type="SUPFAM" id="SSF50129">
    <property type="entry name" value="GroES-like"/>
    <property type="match status" value="1"/>
</dbReference>
<dbReference type="GO" id="GO:0003960">
    <property type="term" value="F:quinone reductase (NADPH) activity"/>
    <property type="evidence" value="ECO:0007669"/>
    <property type="project" value="InterPro"/>
</dbReference>
<evidence type="ECO:0000313" key="4">
    <source>
        <dbReference type="EMBL" id="TWJ08953.1"/>
    </source>
</evidence>
<dbReference type="SUPFAM" id="SSF51735">
    <property type="entry name" value="NAD(P)-binding Rossmann-fold domains"/>
    <property type="match status" value="1"/>
</dbReference>
<keyword evidence="1" id="KW-0521">NADP</keyword>
<dbReference type="PANTHER" id="PTHR48106:SF13">
    <property type="entry name" value="QUINONE OXIDOREDUCTASE-RELATED"/>
    <property type="match status" value="1"/>
</dbReference>
<evidence type="ECO:0000256" key="2">
    <source>
        <dbReference type="ARBA" id="ARBA00023002"/>
    </source>
</evidence>
<protein>
    <submittedName>
        <fullName evidence="4">NADPH2:quinone reductase</fullName>
    </submittedName>
</protein>
<feature type="domain" description="Enoyl reductase (ER)" evidence="3">
    <location>
        <begin position="13"/>
        <end position="324"/>
    </location>
</feature>
<proteinExistence type="predicted"/>
<dbReference type="GO" id="GO:0070402">
    <property type="term" value="F:NADPH binding"/>
    <property type="evidence" value="ECO:0007669"/>
    <property type="project" value="TreeGrafter"/>
</dbReference>
<dbReference type="FunFam" id="3.40.50.720:FF:000053">
    <property type="entry name" value="Quinone oxidoreductase 1"/>
    <property type="match status" value="1"/>
</dbReference>
<dbReference type="EMBL" id="VLLK01000001">
    <property type="protein sequence ID" value="TWJ08953.1"/>
    <property type="molecule type" value="Genomic_DNA"/>
</dbReference>
<dbReference type="PANTHER" id="PTHR48106">
    <property type="entry name" value="QUINONE OXIDOREDUCTASE PIG3-RELATED"/>
    <property type="match status" value="1"/>
</dbReference>
<dbReference type="InterPro" id="IPR013149">
    <property type="entry name" value="ADH-like_C"/>
</dbReference>
<dbReference type="Pfam" id="PF08240">
    <property type="entry name" value="ADH_N"/>
    <property type="match status" value="1"/>
</dbReference>
<dbReference type="Gene3D" id="3.90.180.10">
    <property type="entry name" value="Medium-chain alcohol dehydrogenases, catalytic domain"/>
    <property type="match status" value="1"/>
</dbReference>
<dbReference type="InterPro" id="IPR013154">
    <property type="entry name" value="ADH-like_N"/>
</dbReference>
<dbReference type="InterPro" id="IPR002364">
    <property type="entry name" value="Quin_OxRdtase/zeta-crystal_CS"/>
</dbReference>
<dbReference type="GO" id="GO:0008270">
    <property type="term" value="F:zinc ion binding"/>
    <property type="evidence" value="ECO:0007669"/>
    <property type="project" value="InterPro"/>
</dbReference>
<dbReference type="PROSITE" id="PS01162">
    <property type="entry name" value="QOR_ZETA_CRYSTAL"/>
    <property type="match status" value="1"/>
</dbReference>
<accession>A0A562UTK3</accession>
<dbReference type="Proteomes" id="UP000320547">
    <property type="component" value="Unassembled WGS sequence"/>
</dbReference>
<gene>
    <name evidence="4" type="ORF">JN10_0574</name>
</gene>
<sequence length="326" mass="34119">MMTCLRAEIRQLGGPEVIEWVEGDIPNPGPGEVLIQHSAIGLNFIDTYHRGGLYPIDLPSGLGLEAAGTITALGEGVAGYAEGDRVAYMGPGLGAYATHRVMPADALFKLPDDVSDDVAAAAILKAATTEGLVERCADVNAGDTVLVHAAAGGVGLIMVQWLKALGVNVIGTVSSDAKEVLAREAGSDHVIRYDREEIAPLVRDITGGKGVPVVFDGVGKATFEASLDSMSPRGLLVSFGNASGAVEGVNLGILAQKGSLFVTRPTLMHYYMTPEDRSAGIARVWDMLSTGKVKITIGQTYALKDAAQAHIDLEARRTTGSTILRP</sequence>
<dbReference type="InterPro" id="IPR020843">
    <property type="entry name" value="ER"/>
</dbReference>
<organism evidence="4 5">
    <name type="scientific">Altererythrobacter ishigakiensis</name>
    <dbReference type="NCBI Taxonomy" id="476157"/>
    <lineage>
        <taxon>Bacteria</taxon>
        <taxon>Pseudomonadati</taxon>
        <taxon>Pseudomonadota</taxon>
        <taxon>Alphaproteobacteria</taxon>
        <taxon>Sphingomonadales</taxon>
        <taxon>Erythrobacteraceae</taxon>
        <taxon>Altererythrobacter</taxon>
    </lineage>
</organism>
<dbReference type="Gene3D" id="3.40.50.720">
    <property type="entry name" value="NAD(P)-binding Rossmann-like Domain"/>
    <property type="match status" value="1"/>
</dbReference>
<keyword evidence="2" id="KW-0560">Oxidoreductase</keyword>
<reference evidence="4 5" key="1">
    <citation type="submission" date="2019-07" db="EMBL/GenBank/DDBJ databases">
        <title>Genomic Encyclopedia of Archaeal and Bacterial Type Strains, Phase II (KMG-II): from individual species to whole genera.</title>
        <authorList>
            <person name="Goeker M."/>
        </authorList>
    </citation>
    <scope>NUCLEOTIDE SEQUENCE [LARGE SCALE GENOMIC DNA]</scope>
    <source>
        <strain evidence="4 5">ATCC BAA-2084</strain>
    </source>
</reference>
<keyword evidence="5" id="KW-1185">Reference proteome</keyword>
<evidence type="ECO:0000313" key="5">
    <source>
        <dbReference type="Proteomes" id="UP000320547"/>
    </source>
</evidence>
<evidence type="ECO:0000256" key="1">
    <source>
        <dbReference type="ARBA" id="ARBA00022857"/>
    </source>
</evidence>
<dbReference type="InterPro" id="IPR011032">
    <property type="entry name" value="GroES-like_sf"/>
</dbReference>
<dbReference type="CDD" id="cd05286">
    <property type="entry name" value="QOR2"/>
    <property type="match status" value="1"/>
</dbReference>
<dbReference type="RefSeq" id="WP_425388057.1">
    <property type="nucleotide sequence ID" value="NZ_CP015963.1"/>
</dbReference>
<dbReference type="InterPro" id="IPR047618">
    <property type="entry name" value="QOR-like"/>
</dbReference>
<comment type="caution">
    <text evidence="4">The sequence shown here is derived from an EMBL/GenBank/DDBJ whole genome shotgun (WGS) entry which is preliminary data.</text>
</comment>